<comment type="caution">
    <text evidence="2">The sequence shown here is derived from an EMBL/GenBank/DDBJ whole genome shotgun (WGS) entry which is preliminary data.</text>
</comment>
<dbReference type="InterPro" id="IPR036196">
    <property type="entry name" value="Ptyr_pPase_sf"/>
</dbReference>
<name>A0A2T5VGU0_9HYPH</name>
<gene>
    <name evidence="2" type="ORF">C8N35_1011013</name>
</gene>
<evidence type="ECO:0000313" key="2">
    <source>
        <dbReference type="EMBL" id="PTW62964.1"/>
    </source>
</evidence>
<dbReference type="Pfam" id="PF01451">
    <property type="entry name" value="LMWPc"/>
    <property type="match status" value="1"/>
</dbReference>
<dbReference type="SUPFAM" id="SSF52788">
    <property type="entry name" value="Phosphotyrosine protein phosphatases I"/>
    <property type="match status" value="1"/>
</dbReference>
<proteinExistence type="predicted"/>
<dbReference type="SMART" id="SM00226">
    <property type="entry name" value="LMWPc"/>
    <property type="match status" value="1"/>
</dbReference>
<keyword evidence="3" id="KW-1185">Reference proteome</keyword>
<protein>
    <submittedName>
        <fullName evidence="2">Protein-tyrosine-phosphatase</fullName>
    </submittedName>
</protein>
<dbReference type="OrthoDB" id="8445932at2"/>
<evidence type="ECO:0000313" key="3">
    <source>
        <dbReference type="Proteomes" id="UP000244081"/>
    </source>
</evidence>
<dbReference type="EMBL" id="QAYG01000001">
    <property type="protein sequence ID" value="PTW62964.1"/>
    <property type="molecule type" value="Genomic_DNA"/>
</dbReference>
<feature type="domain" description="Phosphotyrosine protein phosphatase I" evidence="1">
    <location>
        <begin position="2"/>
        <end position="134"/>
    </location>
</feature>
<dbReference type="Proteomes" id="UP000244081">
    <property type="component" value="Unassembled WGS sequence"/>
</dbReference>
<reference evidence="2 3" key="1">
    <citation type="submission" date="2018-04" db="EMBL/GenBank/DDBJ databases">
        <title>Genomic Encyclopedia of Archaeal and Bacterial Type Strains, Phase II (KMG-II): from individual species to whole genera.</title>
        <authorList>
            <person name="Goeker M."/>
        </authorList>
    </citation>
    <scope>NUCLEOTIDE SEQUENCE [LARGE SCALE GENOMIC DNA]</scope>
    <source>
        <strain evidence="2 3">DSM 23382</strain>
    </source>
</reference>
<dbReference type="AlphaFoldDB" id="A0A2T5VGU0"/>
<accession>A0A2T5VGU0</accession>
<dbReference type="Gene3D" id="3.40.50.2300">
    <property type="match status" value="1"/>
</dbReference>
<sequence>MCNVLFVCPDNAVLGPMAEACLNRAACGEMRAFSAAVHPAGRLHPRVERLLRGRGHATDALQPKSWEIFALPHAPAPDLLIGLGLRLPFVEPEWNGHPQRRHWHLTALDGDPAAGDIPALYQAIKTAVSDFLLDENGPPMRRAG</sequence>
<evidence type="ECO:0000259" key="1">
    <source>
        <dbReference type="SMART" id="SM00226"/>
    </source>
</evidence>
<organism evidence="2 3">
    <name type="scientific">Breoghania corrubedonensis</name>
    <dbReference type="NCBI Taxonomy" id="665038"/>
    <lineage>
        <taxon>Bacteria</taxon>
        <taxon>Pseudomonadati</taxon>
        <taxon>Pseudomonadota</taxon>
        <taxon>Alphaproteobacteria</taxon>
        <taxon>Hyphomicrobiales</taxon>
        <taxon>Stappiaceae</taxon>
        <taxon>Breoghania</taxon>
    </lineage>
</organism>
<dbReference type="RefSeq" id="WP_107988457.1">
    <property type="nucleotide sequence ID" value="NZ_QAYG01000001.1"/>
</dbReference>
<dbReference type="InterPro" id="IPR023485">
    <property type="entry name" value="Ptyr_pPase"/>
</dbReference>